<sequence length="55" mass="5720">MSAPTPRLEPVTMAPLPARSWAVAGVESGPAACAKFSEVSVMGISVPSRVRRPRG</sequence>
<reference evidence="1 2" key="1">
    <citation type="submission" date="2024-09" db="EMBL/GenBank/DDBJ databases">
        <authorList>
            <person name="Sun Q."/>
            <person name="Mori K."/>
        </authorList>
    </citation>
    <scope>NUCLEOTIDE SEQUENCE [LARGE SCALE GENOMIC DNA]</scope>
    <source>
        <strain evidence="1 2">CCM 7609</strain>
    </source>
</reference>
<accession>A0ABV5FSL1</accession>
<proteinExistence type="predicted"/>
<organism evidence="1 2">
    <name type="scientific">Citricoccus parietis</name>
    <dbReference type="NCBI Taxonomy" id="592307"/>
    <lineage>
        <taxon>Bacteria</taxon>
        <taxon>Bacillati</taxon>
        <taxon>Actinomycetota</taxon>
        <taxon>Actinomycetes</taxon>
        <taxon>Micrococcales</taxon>
        <taxon>Micrococcaceae</taxon>
        <taxon>Citricoccus</taxon>
    </lineage>
</organism>
<dbReference type="EMBL" id="JBHMFI010000001">
    <property type="protein sequence ID" value="MFB9069677.1"/>
    <property type="molecule type" value="Genomic_DNA"/>
</dbReference>
<name>A0ABV5FSL1_9MICC</name>
<comment type="caution">
    <text evidence="1">The sequence shown here is derived from an EMBL/GenBank/DDBJ whole genome shotgun (WGS) entry which is preliminary data.</text>
</comment>
<gene>
    <name evidence="1" type="ORF">ACFFX0_00030</name>
</gene>
<dbReference type="Proteomes" id="UP001589575">
    <property type="component" value="Unassembled WGS sequence"/>
</dbReference>
<evidence type="ECO:0000313" key="2">
    <source>
        <dbReference type="Proteomes" id="UP001589575"/>
    </source>
</evidence>
<evidence type="ECO:0000313" key="1">
    <source>
        <dbReference type="EMBL" id="MFB9069677.1"/>
    </source>
</evidence>
<keyword evidence="2" id="KW-1185">Reference proteome</keyword>
<protein>
    <submittedName>
        <fullName evidence="1">Uncharacterized protein</fullName>
    </submittedName>
</protein>